<evidence type="ECO:0000313" key="3">
    <source>
        <dbReference type="Proteomes" id="UP000033434"/>
    </source>
</evidence>
<dbReference type="GO" id="GO:0016758">
    <property type="term" value="F:hexosyltransferase activity"/>
    <property type="evidence" value="ECO:0007669"/>
    <property type="project" value="UniProtKB-ARBA"/>
</dbReference>
<dbReference type="AlphaFoldDB" id="A0A0F6AF27"/>
<dbReference type="Proteomes" id="UP000033434">
    <property type="component" value="Unassembled WGS sequence"/>
</dbReference>
<reference evidence="2 3" key="1">
    <citation type="journal article" date="2015" name="BMC Genomics">
        <title>Genome mining reveals unlocked bioactive potential of marine Gram-negative bacteria.</title>
        <authorList>
            <person name="Machado H."/>
            <person name="Sonnenschein E.C."/>
            <person name="Melchiorsen J."/>
            <person name="Gram L."/>
        </authorList>
    </citation>
    <scope>NUCLEOTIDE SEQUENCE [LARGE SCALE GENOMIC DNA]</scope>
    <source>
        <strain evidence="2 3">S4054</strain>
    </source>
</reference>
<name>A0A0F6AF27_9GAMM</name>
<dbReference type="Pfam" id="PF00535">
    <property type="entry name" value="Glycos_transf_2"/>
    <property type="match status" value="1"/>
</dbReference>
<proteinExistence type="predicted"/>
<comment type="caution">
    <text evidence="2">The sequence shown here is derived from an EMBL/GenBank/DDBJ whole genome shotgun (WGS) entry which is preliminary data.</text>
</comment>
<dbReference type="RefSeq" id="WP_046355718.1">
    <property type="nucleotide sequence ID" value="NZ_AUXW01000139.1"/>
</dbReference>
<dbReference type="SUPFAM" id="SSF53448">
    <property type="entry name" value="Nucleotide-diphospho-sugar transferases"/>
    <property type="match status" value="1"/>
</dbReference>
<dbReference type="EMBL" id="AUXW01000139">
    <property type="protein sequence ID" value="KKE83984.1"/>
    <property type="molecule type" value="Genomic_DNA"/>
</dbReference>
<sequence>MFSVIMPAYNAERFLETAILSVIAQSYSHWELLVVDDGSSDKTKELVEQYAKQDSRIKLLNNEFKKGAAGARNTGITHAKYKYITFLDSDDFWKEGKLENQLAAFDQSGHKLLYSNYHVVSEGASLDNFMIKNTFHAPDQLSFEDLLRTCSIGCLTAAYDAEYFGKVLFPNSPKEDYALWLCLLKKCTVASNTGHVDAFYRQTPGSLSSNKIQEFSRQAYVLKHYGNIGGIKLALNLISYAYHGFTKYRK</sequence>
<dbReference type="CDD" id="cd00761">
    <property type="entry name" value="Glyco_tranf_GTA_type"/>
    <property type="match status" value="1"/>
</dbReference>
<dbReference type="PATRIC" id="fig|1129367.4.peg.2041"/>
<gene>
    <name evidence="2" type="ORF">N479_11265</name>
</gene>
<accession>A0A0F6AF27</accession>
<dbReference type="PANTHER" id="PTHR22916:SF3">
    <property type="entry name" value="UDP-GLCNAC:BETAGAL BETA-1,3-N-ACETYLGLUCOSAMINYLTRANSFERASE-LIKE PROTEIN 1"/>
    <property type="match status" value="1"/>
</dbReference>
<feature type="domain" description="Glycosyltransferase 2-like" evidence="1">
    <location>
        <begin position="3"/>
        <end position="130"/>
    </location>
</feature>
<dbReference type="PANTHER" id="PTHR22916">
    <property type="entry name" value="GLYCOSYLTRANSFERASE"/>
    <property type="match status" value="1"/>
</dbReference>
<protein>
    <recommendedName>
        <fullName evidence="1">Glycosyltransferase 2-like domain-containing protein</fullName>
    </recommendedName>
</protein>
<dbReference type="InterPro" id="IPR029044">
    <property type="entry name" value="Nucleotide-diphossugar_trans"/>
</dbReference>
<evidence type="ECO:0000313" key="2">
    <source>
        <dbReference type="EMBL" id="KKE83984.1"/>
    </source>
</evidence>
<dbReference type="Gene3D" id="3.90.550.10">
    <property type="entry name" value="Spore Coat Polysaccharide Biosynthesis Protein SpsA, Chain A"/>
    <property type="match status" value="1"/>
</dbReference>
<evidence type="ECO:0000259" key="1">
    <source>
        <dbReference type="Pfam" id="PF00535"/>
    </source>
</evidence>
<dbReference type="InterPro" id="IPR001173">
    <property type="entry name" value="Glyco_trans_2-like"/>
</dbReference>
<organism evidence="2 3">
    <name type="scientific">Pseudoalteromonas luteoviolacea S4054</name>
    <dbReference type="NCBI Taxonomy" id="1129367"/>
    <lineage>
        <taxon>Bacteria</taxon>
        <taxon>Pseudomonadati</taxon>
        <taxon>Pseudomonadota</taxon>
        <taxon>Gammaproteobacteria</taxon>
        <taxon>Alteromonadales</taxon>
        <taxon>Pseudoalteromonadaceae</taxon>
        <taxon>Pseudoalteromonas</taxon>
    </lineage>
</organism>